<reference evidence="2 3" key="1">
    <citation type="journal article" date="2020" name="Genome Biol. Evol.">
        <title>Comparative genomics of Sclerotiniaceae.</title>
        <authorList>
            <person name="Valero Jimenez C.A."/>
            <person name="Steentjes M."/>
            <person name="Scholten O.E."/>
            <person name="Van Kan J.A.L."/>
        </authorList>
    </citation>
    <scope>NUCLEOTIDE SEQUENCE [LARGE SCALE GENOMIC DNA]</scope>
    <source>
        <strain evidence="2 3">B1</strain>
    </source>
</reference>
<evidence type="ECO:0000313" key="2">
    <source>
        <dbReference type="EMBL" id="KAF7938411.1"/>
    </source>
</evidence>
<feature type="compositionally biased region" description="Low complexity" evidence="1">
    <location>
        <begin position="356"/>
        <end position="365"/>
    </location>
</feature>
<feature type="compositionally biased region" description="Basic residues" evidence="1">
    <location>
        <begin position="78"/>
        <end position="88"/>
    </location>
</feature>
<feature type="compositionally biased region" description="Basic and acidic residues" evidence="1">
    <location>
        <begin position="522"/>
        <end position="532"/>
    </location>
</feature>
<proteinExistence type="predicted"/>
<feature type="compositionally biased region" description="Low complexity" evidence="1">
    <location>
        <begin position="478"/>
        <end position="491"/>
    </location>
</feature>
<evidence type="ECO:0000313" key="3">
    <source>
        <dbReference type="Proteomes" id="UP000783213"/>
    </source>
</evidence>
<feature type="region of interest" description="Disordered" evidence="1">
    <location>
        <begin position="345"/>
        <end position="422"/>
    </location>
</feature>
<keyword evidence="3" id="KW-1185">Reference proteome</keyword>
<accession>A0ABQ7IZI7</accession>
<comment type="caution">
    <text evidence="2">The sequence shown here is derived from an EMBL/GenBank/DDBJ whole genome shotgun (WGS) entry which is preliminary data.</text>
</comment>
<gene>
    <name evidence="2" type="ORF">EAE98_000749</name>
</gene>
<feature type="region of interest" description="Disordered" evidence="1">
    <location>
        <begin position="598"/>
        <end position="627"/>
    </location>
</feature>
<organism evidence="2 3">
    <name type="scientific">Botrytis deweyae</name>
    <dbReference type="NCBI Taxonomy" id="2478750"/>
    <lineage>
        <taxon>Eukaryota</taxon>
        <taxon>Fungi</taxon>
        <taxon>Dikarya</taxon>
        <taxon>Ascomycota</taxon>
        <taxon>Pezizomycotina</taxon>
        <taxon>Leotiomycetes</taxon>
        <taxon>Helotiales</taxon>
        <taxon>Sclerotiniaceae</taxon>
        <taxon>Botrytis</taxon>
    </lineage>
</organism>
<feature type="compositionally biased region" description="Basic and acidic residues" evidence="1">
    <location>
        <begin position="798"/>
        <end position="818"/>
    </location>
</feature>
<feature type="region of interest" description="Disordered" evidence="1">
    <location>
        <begin position="462"/>
        <end position="586"/>
    </location>
</feature>
<feature type="compositionally biased region" description="Polar residues" evidence="1">
    <location>
        <begin position="24"/>
        <end position="52"/>
    </location>
</feature>
<dbReference type="Proteomes" id="UP000783213">
    <property type="component" value="Unassembled WGS sequence"/>
</dbReference>
<feature type="region of interest" description="Disordered" evidence="1">
    <location>
        <begin position="1"/>
        <end position="61"/>
    </location>
</feature>
<feature type="region of interest" description="Disordered" evidence="1">
    <location>
        <begin position="222"/>
        <end position="249"/>
    </location>
</feature>
<evidence type="ECO:0000256" key="1">
    <source>
        <dbReference type="SAM" id="MobiDB-lite"/>
    </source>
</evidence>
<feature type="compositionally biased region" description="Basic residues" evidence="1">
    <location>
        <begin position="381"/>
        <end position="395"/>
    </location>
</feature>
<feature type="compositionally biased region" description="Basic and acidic residues" evidence="1">
    <location>
        <begin position="551"/>
        <end position="564"/>
    </location>
</feature>
<sequence>MKITHTTYNEVRGGAPSPVPPLSRSPQFITTPTAFRFDTSTPPRLDTPTRSASPPPSNPLVHTTRRLKRYLKTSFRNRTRPVSRRLSRSRQGTSIRYPPGEMHPPTVPTQVGKYHSGSVRGSISSKGEERMVGERGSQSYERGLETRYKHAKGKKRASYLKPREEARVSLGEWGGKKGTAGLDFESYMKQQRGLERDFGKGYAGGNSPPSSSSLNLLVGKNEREARNGSPPKFVPREDAGGRNGRGEKHGLAYGGMMQLDPETYMKHQRGLEKDFAKGVGFAGNSPSPPHSRGESPHKAFPRGNANHSSIPIPIPILIPPPAGYTYENGTGNTSQRDSVRFSDVQWSSVGSGGSATGTTGTTDSGNVVESSRGRGAGITTGKHKAAPGQRLRRKGKLEERDQSSATTPASSRSQTISKEDEMAGDLKRLQEMHRDSEEEVTSMEQLEAMRAAMWKGKLERVVPPSSEIPKHMDLLHHSNPSSTSSRGSKNSKNSRGKGKGKNVEGRASPIQKLKGYMGQSRDAVHDSHEKKTSSKGKLPSPFEYLLYPSYDGKKSGRESTELRKGSKSKSKGKSKEGEDSDDDFWGCVGETHNESGILLSHSPALPSEKSHQNSIPSGVELPKNRKASEDSWNTHLNDLCKLCRKHERTSSRGLCHSCEDNFLNTKAWEDTTLQFDSDDIPPTPPLKDRRNITRVRDMLATTPPNYDVEYRPPVPAKDIPGEERKKIHVSKVEHSRPQIVNPSPVRQESQMLVYGGMGDSPRDIEIGFPEWQTHSLQIEGEKTEEMFKRWSQNYRGGGTEERRDGDERGKEEGDVEEPRDSVFYDFWKDILKDDKRPETPKMEERKAKL</sequence>
<name>A0ABQ7IZI7_9HELO</name>
<feature type="compositionally biased region" description="Basic and acidic residues" evidence="1">
    <location>
        <begin position="234"/>
        <end position="249"/>
    </location>
</feature>
<feature type="region of interest" description="Disordered" evidence="1">
    <location>
        <begin position="78"/>
        <end position="128"/>
    </location>
</feature>
<dbReference type="EMBL" id="RCSX01000002">
    <property type="protein sequence ID" value="KAF7938411.1"/>
    <property type="molecule type" value="Genomic_DNA"/>
</dbReference>
<feature type="region of interest" description="Disordered" evidence="1">
    <location>
        <begin position="787"/>
        <end position="818"/>
    </location>
</feature>
<protein>
    <submittedName>
        <fullName evidence="2">Uncharacterized protein</fullName>
    </submittedName>
</protein>
<feature type="region of interest" description="Disordered" evidence="1">
    <location>
        <begin position="281"/>
        <end position="314"/>
    </location>
</feature>
<feature type="compositionally biased region" description="Polar residues" evidence="1">
    <location>
        <begin position="403"/>
        <end position="416"/>
    </location>
</feature>
<dbReference type="RefSeq" id="XP_038814633.1">
    <property type="nucleotide sequence ID" value="XM_038948367.1"/>
</dbReference>
<dbReference type="GeneID" id="62227524"/>